<proteinExistence type="predicted"/>
<comment type="caution">
    <text evidence="1">The sequence shown here is derived from an EMBL/GenBank/DDBJ whole genome shotgun (WGS) entry which is preliminary data.</text>
</comment>
<dbReference type="Proteomes" id="UP000823749">
    <property type="component" value="Chromosome 3"/>
</dbReference>
<name>A0AAV6KT56_9ERIC</name>
<dbReference type="EMBL" id="JACTNZ010000003">
    <property type="protein sequence ID" value="KAG5555660.1"/>
    <property type="molecule type" value="Genomic_DNA"/>
</dbReference>
<evidence type="ECO:0008006" key="3">
    <source>
        <dbReference type="Google" id="ProtNLM"/>
    </source>
</evidence>
<keyword evidence="2" id="KW-1185">Reference proteome</keyword>
<dbReference type="AlphaFoldDB" id="A0AAV6KT56"/>
<organism evidence="1 2">
    <name type="scientific">Rhododendron griersonianum</name>
    <dbReference type="NCBI Taxonomy" id="479676"/>
    <lineage>
        <taxon>Eukaryota</taxon>
        <taxon>Viridiplantae</taxon>
        <taxon>Streptophyta</taxon>
        <taxon>Embryophyta</taxon>
        <taxon>Tracheophyta</taxon>
        <taxon>Spermatophyta</taxon>
        <taxon>Magnoliopsida</taxon>
        <taxon>eudicotyledons</taxon>
        <taxon>Gunneridae</taxon>
        <taxon>Pentapetalae</taxon>
        <taxon>asterids</taxon>
        <taxon>Ericales</taxon>
        <taxon>Ericaceae</taxon>
        <taxon>Ericoideae</taxon>
        <taxon>Rhodoreae</taxon>
        <taxon>Rhododendron</taxon>
    </lineage>
</organism>
<dbReference type="InterPro" id="IPR016024">
    <property type="entry name" value="ARM-type_fold"/>
</dbReference>
<dbReference type="PANTHER" id="PTHR37743">
    <property type="entry name" value="ARM REPEAT SUPERFAMILY PROTEIN"/>
    <property type="match status" value="1"/>
</dbReference>
<dbReference type="InterPro" id="IPR011989">
    <property type="entry name" value="ARM-like"/>
</dbReference>
<gene>
    <name evidence="1" type="ORF">RHGRI_006344</name>
</gene>
<evidence type="ECO:0000313" key="2">
    <source>
        <dbReference type="Proteomes" id="UP000823749"/>
    </source>
</evidence>
<dbReference type="PANTHER" id="PTHR37743:SF1">
    <property type="entry name" value="ARM REPEAT SUPERFAMILY PROTEIN"/>
    <property type="match status" value="1"/>
</dbReference>
<reference evidence="1" key="1">
    <citation type="submission" date="2020-08" db="EMBL/GenBank/DDBJ databases">
        <title>Plant Genome Project.</title>
        <authorList>
            <person name="Zhang R.-G."/>
        </authorList>
    </citation>
    <scope>NUCLEOTIDE SEQUENCE</scope>
    <source>
        <strain evidence="1">WSP0</strain>
        <tissue evidence="1">Leaf</tissue>
    </source>
</reference>
<evidence type="ECO:0000313" key="1">
    <source>
        <dbReference type="EMBL" id="KAG5555660.1"/>
    </source>
</evidence>
<dbReference type="Gene3D" id="1.25.10.10">
    <property type="entry name" value="Leucine-rich Repeat Variant"/>
    <property type="match status" value="2"/>
</dbReference>
<accession>A0AAV6KT56</accession>
<dbReference type="SUPFAM" id="SSF48371">
    <property type="entry name" value="ARM repeat"/>
    <property type="match status" value="1"/>
</dbReference>
<protein>
    <recommendedName>
        <fullName evidence="3">ARM repeat superfamily protein</fullName>
    </recommendedName>
</protein>
<sequence length="1122" mass="124664">MEQEQAMWTSPESNSMVSATIGRAMSTLLSARPKKLEDAVSRLDSAPQRSSVASLEESLRILHSYVTDAAKREEPMDGVLVPMIEHTYSILSHKGSTAKGPTLLDRKKGFGFVGKSSSIDLLVILELPLIPFSFYQSLKYKESKYGNQAMILFNWLFQDEVIFQALATNLASIIMRKEDRYIALGWCMLVRGLVGYEIKTKQLENNGYGYCETRAIGPLRQSESSNDACVPSLCFSMLKFLICSTLQGGFELPTRLAVAAADCTLALTTALTKKDLFSNGSDEKPKQSNSNLSSLPTTWVPGEKRVKPASRCPEVSVEMNLLLWDHLDELIILVQRLIAFYAENHTEEYTENKDSGIETIKFFLNCLSLLLGRLDGKRFENTLSEDGLRISRVLISQLHCADAEVIDGAVCLLKAVIFRSNYSLAGSSSTDTREMDAVLPLLLHLLDERDGTARAVVVLIAEYCSISTDSRCLQEVLNRLASGDVVQRRNAVDVMSELFRISPHLVHVRSMFLLLIFGRQDIANHLLERLGDEESIVRTQASYLIPMMDPSLVLPALVGLLYSSDEALQSSASNTFVAVLKYHNKSFEVLCMLFSCLSDLCQNPDLPEASEFFVSVLMWNVHEYYGVVDQDRLTSLEPAGSATGFAQTGWKPKRTSAGLVEEWNLLVEPLIDKLFAEPSNAIIVKFLSYISEQLADAADVVFHRILLRTRQPDEWKSHDSEIDNHVKLAHSLFDRLCPLLIIRLLPLRVFNNLNSSLMYGVLRDKAFLLTFLLFFGNPNTGYFDINDPECVAGILLNRAFNNLEFDDVRKLAAELSGRIHPQVLFPIIASQLEDAANDREILKIKACLFALCTSFVVISIRGRDSIVHPAMLEIRNTIETILLWPSLDGDEVSKAQHGCIDCLALMICTELQDPELFRDLTTKKSSLVRTPSWSRDAAMRNSVLSCVINQLTNDKIQVSSAKRGNEGCSYESSMSLSFRMCMANVLISACQKMPNSGKKPFARKVLPHLIQSAEMIMESEIRAAFVQVFFSAVYHLKSAVLPYASDLLKVSLKSLTDGSDKEKVAGAKLMASLMASEVAILESIAGGLLDARTILSSILSSLDTSPEVRQVCNQLLACLTSP</sequence>